<dbReference type="PANTHER" id="PTHR11075:SF54">
    <property type="entry name" value="LARGE RIBOSOMAL SUBUNIT PROTEIN ML62"/>
    <property type="match status" value="1"/>
</dbReference>
<evidence type="ECO:0000313" key="7">
    <source>
        <dbReference type="Proteomes" id="UP000823561"/>
    </source>
</evidence>
<organism evidence="6 7">
    <name type="scientific">Alosa alosa</name>
    <name type="common">allis shad</name>
    <dbReference type="NCBI Taxonomy" id="278164"/>
    <lineage>
        <taxon>Eukaryota</taxon>
        <taxon>Metazoa</taxon>
        <taxon>Chordata</taxon>
        <taxon>Craniata</taxon>
        <taxon>Vertebrata</taxon>
        <taxon>Euteleostomi</taxon>
        <taxon>Actinopterygii</taxon>
        <taxon>Neopterygii</taxon>
        <taxon>Teleostei</taxon>
        <taxon>Clupei</taxon>
        <taxon>Clupeiformes</taxon>
        <taxon>Clupeoidei</taxon>
        <taxon>Clupeidae</taxon>
        <taxon>Alosa</taxon>
    </lineage>
</organism>
<evidence type="ECO:0000256" key="3">
    <source>
        <dbReference type="ARBA" id="ARBA00039441"/>
    </source>
</evidence>
<name>A0AAV6H0K5_9TELE</name>
<dbReference type="InterPro" id="IPR052104">
    <property type="entry name" value="Mito_Release_Factor_mL62"/>
</dbReference>
<dbReference type="PANTHER" id="PTHR11075">
    <property type="entry name" value="PEPTIDE CHAIN RELEASE FACTOR"/>
    <property type="match status" value="1"/>
</dbReference>
<dbReference type="EC" id="3.1.1.29" evidence="1"/>
<dbReference type="SUPFAM" id="SSF110916">
    <property type="entry name" value="Peptidyl-tRNA hydrolase domain-like"/>
    <property type="match status" value="1"/>
</dbReference>
<dbReference type="AlphaFoldDB" id="A0AAV6H0K5"/>
<comment type="similarity">
    <text evidence="2">Belongs to the prokaryotic/mitochondrial release factor family. Mitochondrion-specific ribosomal protein mL62 subfamily.</text>
</comment>
<comment type="caution">
    <text evidence="6">The sequence shown here is derived from an EMBL/GenBank/DDBJ whole genome shotgun (WGS) entry which is preliminary data.</text>
</comment>
<dbReference type="Pfam" id="PF00472">
    <property type="entry name" value="RF-1"/>
    <property type="match status" value="1"/>
</dbReference>
<proteinExistence type="inferred from homology"/>
<feature type="domain" description="Prokaryotic-type class I peptide chain release factors" evidence="5">
    <location>
        <begin position="48"/>
        <end position="178"/>
    </location>
</feature>
<dbReference type="GO" id="GO:0016150">
    <property type="term" value="F:translation release factor activity, codon nonspecific"/>
    <property type="evidence" value="ECO:0007669"/>
    <property type="project" value="TreeGrafter"/>
</dbReference>
<dbReference type="EMBL" id="JADWDJ010000006">
    <property type="protein sequence ID" value="KAG5279142.1"/>
    <property type="molecule type" value="Genomic_DNA"/>
</dbReference>
<dbReference type="InterPro" id="IPR000352">
    <property type="entry name" value="Pep_chain_release_fac_I"/>
</dbReference>
<dbReference type="Gene3D" id="3.30.160.20">
    <property type="match status" value="1"/>
</dbReference>
<dbReference type="Proteomes" id="UP000823561">
    <property type="component" value="Chromosome 6"/>
</dbReference>
<evidence type="ECO:0000313" key="6">
    <source>
        <dbReference type="EMBL" id="KAG5279142.1"/>
    </source>
</evidence>
<dbReference type="GO" id="GO:0070126">
    <property type="term" value="P:mitochondrial translational termination"/>
    <property type="evidence" value="ECO:0007669"/>
    <property type="project" value="TreeGrafter"/>
</dbReference>
<gene>
    <name evidence="6" type="ORF">AALO_G00074540</name>
</gene>
<dbReference type="GO" id="GO:0005762">
    <property type="term" value="C:mitochondrial large ribosomal subunit"/>
    <property type="evidence" value="ECO:0007669"/>
    <property type="project" value="TreeGrafter"/>
</dbReference>
<protein>
    <recommendedName>
        <fullName evidence="3">Large ribosomal subunit protein mL62</fullName>
        <ecNumber evidence="1">3.1.1.29</ecNumber>
    </recommendedName>
    <alternativeName>
        <fullName evidence="4">Peptidyl-tRNA hydrolase ICT1, mitochondrial</fullName>
    </alternativeName>
</protein>
<evidence type="ECO:0000256" key="2">
    <source>
        <dbReference type="ARBA" id="ARBA00038225"/>
    </source>
</evidence>
<accession>A0AAV6H0K5</accession>
<evidence type="ECO:0000256" key="4">
    <source>
        <dbReference type="ARBA" id="ARBA00041531"/>
    </source>
</evidence>
<dbReference type="FunFam" id="3.30.160.20:FF:000046">
    <property type="entry name" value="Peptidyl-tRNA hydrolase ICT1"/>
    <property type="match status" value="1"/>
</dbReference>
<dbReference type="GO" id="GO:0004045">
    <property type="term" value="F:peptidyl-tRNA hydrolase activity"/>
    <property type="evidence" value="ECO:0007669"/>
    <property type="project" value="UniProtKB-EC"/>
</dbReference>
<keyword evidence="7" id="KW-1185">Reference proteome</keyword>
<evidence type="ECO:0000259" key="5">
    <source>
        <dbReference type="Pfam" id="PF00472"/>
    </source>
</evidence>
<evidence type="ECO:0000256" key="1">
    <source>
        <dbReference type="ARBA" id="ARBA00013260"/>
    </source>
</evidence>
<sequence>MFLVRQFGHKAFIFNKSLPFQCRLSQSFPYGSSRSSDNDRDQDQSGLVDIPIDRLKISYSRSSGPGGQHVNKVNSKAEVRFHVQTADWISAEVRTELLQRYKTRVNKAGELVVTSEVSRSQHRNLADCVQKIRHMISEASYTPPEPSEEDLVLRAQRLEKRDQERLKQKKLLSALKKSRHMDFD</sequence>
<reference evidence="6" key="1">
    <citation type="submission" date="2020-10" db="EMBL/GenBank/DDBJ databases">
        <title>Chromosome-scale genome assembly of the Allis shad, Alosa alosa.</title>
        <authorList>
            <person name="Margot Z."/>
            <person name="Christophe K."/>
            <person name="Cabau C."/>
            <person name="Louis A."/>
            <person name="Berthelot C."/>
            <person name="Parey E."/>
            <person name="Roest Crollius H."/>
            <person name="Montfort J."/>
            <person name="Robinson-Rechavi M."/>
            <person name="Bucao C."/>
            <person name="Bouchez O."/>
            <person name="Gislard M."/>
            <person name="Lluch J."/>
            <person name="Milhes M."/>
            <person name="Lampietro C."/>
            <person name="Lopez Roques C."/>
            <person name="Donnadieu C."/>
            <person name="Braasch I."/>
            <person name="Desvignes T."/>
            <person name="Postlethwait J."/>
            <person name="Bobe J."/>
            <person name="Guiguen Y."/>
        </authorList>
    </citation>
    <scope>NUCLEOTIDE SEQUENCE</scope>
    <source>
        <strain evidence="6">M-15738</strain>
        <tissue evidence="6">Blood</tissue>
    </source>
</reference>